<keyword evidence="1" id="KW-1133">Transmembrane helix</keyword>
<dbReference type="InterPro" id="IPR053150">
    <property type="entry name" value="Teicoplanin_resist-assoc"/>
</dbReference>
<feature type="transmembrane region" description="Helical" evidence="1">
    <location>
        <begin position="90"/>
        <end position="109"/>
    </location>
</feature>
<evidence type="ECO:0000256" key="1">
    <source>
        <dbReference type="SAM" id="Phobius"/>
    </source>
</evidence>
<dbReference type="Pfam" id="PF04892">
    <property type="entry name" value="VanZ"/>
    <property type="match status" value="1"/>
</dbReference>
<keyword evidence="1" id="KW-0472">Membrane</keyword>
<feature type="transmembrane region" description="Helical" evidence="1">
    <location>
        <begin position="121"/>
        <end position="141"/>
    </location>
</feature>
<protein>
    <submittedName>
        <fullName evidence="3">VanZ family protein</fullName>
    </submittedName>
</protein>
<evidence type="ECO:0000259" key="2">
    <source>
        <dbReference type="Pfam" id="PF04892"/>
    </source>
</evidence>
<dbReference type="Proteomes" id="UP000824164">
    <property type="component" value="Unassembled WGS sequence"/>
</dbReference>
<feature type="transmembrane region" description="Helical" evidence="1">
    <location>
        <begin position="56"/>
        <end position="78"/>
    </location>
</feature>
<dbReference type="PANTHER" id="PTHR36834">
    <property type="entry name" value="MEMBRANE PROTEIN-RELATED"/>
    <property type="match status" value="1"/>
</dbReference>
<reference evidence="3" key="1">
    <citation type="submission" date="2020-10" db="EMBL/GenBank/DDBJ databases">
        <authorList>
            <person name="Gilroy R."/>
        </authorList>
    </citation>
    <scope>NUCLEOTIDE SEQUENCE</scope>
    <source>
        <strain evidence="3">CHK187-14744</strain>
    </source>
</reference>
<accession>A0A9D1KY73</accession>
<proteinExistence type="predicted"/>
<evidence type="ECO:0000313" key="4">
    <source>
        <dbReference type="Proteomes" id="UP000824164"/>
    </source>
</evidence>
<evidence type="ECO:0000313" key="3">
    <source>
        <dbReference type="EMBL" id="HIU03484.1"/>
    </source>
</evidence>
<dbReference type="AlphaFoldDB" id="A0A9D1KY73"/>
<sequence length="148" mass="17093">MRKVQWGTAVLLAIYMCILAYVCFFSEGYGRTAVDGYHYNLIPFREIMRFYTYREYVGFSAFMLNLFGNVLAFAPFGFAVPVLSRMNRRFVNVAWLTFILSLTIELLQLMLKVGSFDVDDLLLNTLGGMIGYGVFFAVNHIRRKCFAR</sequence>
<name>A0A9D1KY73_9FIRM</name>
<reference evidence="3" key="2">
    <citation type="journal article" date="2021" name="PeerJ">
        <title>Extensive microbial diversity within the chicken gut microbiome revealed by metagenomics and culture.</title>
        <authorList>
            <person name="Gilroy R."/>
            <person name="Ravi A."/>
            <person name="Getino M."/>
            <person name="Pursley I."/>
            <person name="Horton D.L."/>
            <person name="Alikhan N.F."/>
            <person name="Baker D."/>
            <person name="Gharbi K."/>
            <person name="Hall N."/>
            <person name="Watson M."/>
            <person name="Adriaenssens E.M."/>
            <person name="Foster-Nyarko E."/>
            <person name="Jarju S."/>
            <person name="Secka A."/>
            <person name="Antonio M."/>
            <person name="Oren A."/>
            <person name="Chaudhuri R.R."/>
            <person name="La Ragione R."/>
            <person name="Hildebrand F."/>
            <person name="Pallen M.J."/>
        </authorList>
    </citation>
    <scope>NUCLEOTIDE SEQUENCE</scope>
    <source>
        <strain evidence="3">CHK187-14744</strain>
    </source>
</reference>
<gene>
    <name evidence="3" type="ORF">IAB63_09565</name>
</gene>
<dbReference type="PANTHER" id="PTHR36834:SF1">
    <property type="entry name" value="INTEGRAL MEMBRANE PROTEIN"/>
    <property type="match status" value="1"/>
</dbReference>
<comment type="caution">
    <text evidence="3">The sequence shown here is derived from an EMBL/GenBank/DDBJ whole genome shotgun (WGS) entry which is preliminary data.</text>
</comment>
<keyword evidence="1" id="KW-0812">Transmembrane</keyword>
<organism evidence="3 4">
    <name type="scientific">Candidatus Onthocola gallistercoris</name>
    <dbReference type="NCBI Taxonomy" id="2840876"/>
    <lineage>
        <taxon>Bacteria</taxon>
        <taxon>Bacillati</taxon>
        <taxon>Bacillota</taxon>
        <taxon>Bacilli</taxon>
        <taxon>Candidatus Onthocola</taxon>
    </lineage>
</organism>
<feature type="transmembrane region" description="Helical" evidence="1">
    <location>
        <begin position="7"/>
        <end position="29"/>
    </location>
</feature>
<dbReference type="EMBL" id="DVLT01000057">
    <property type="protein sequence ID" value="HIU03484.1"/>
    <property type="molecule type" value="Genomic_DNA"/>
</dbReference>
<dbReference type="InterPro" id="IPR006976">
    <property type="entry name" value="VanZ-like"/>
</dbReference>
<feature type="domain" description="VanZ-like" evidence="2">
    <location>
        <begin position="13"/>
        <end position="137"/>
    </location>
</feature>